<feature type="compositionally biased region" description="Basic and acidic residues" evidence="1">
    <location>
        <begin position="110"/>
        <end position="128"/>
    </location>
</feature>
<name>X0TB57_9ZZZZ</name>
<evidence type="ECO:0000256" key="1">
    <source>
        <dbReference type="SAM" id="MobiDB-lite"/>
    </source>
</evidence>
<gene>
    <name evidence="2" type="ORF">S01H1_15437</name>
</gene>
<sequence length="144" mass="18137">EKNVINKRYLKKLNLLNKRMGDRTYPLTDFCWKFFDDLVDDLTTQKRIEECQFCGDFFIYQPRWPTKKFCSLRFEGKNCRKDHNNRLDYRRHPEERKLKAREYQRKRRAEKKEQDRLKEEKKKEENRKYQREYRALLRKYGAKK</sequence>
<feature type="region of interest" description="Disordered" evidence="1">
    <location>
        <begin position="90"/>
        <end position="128"/>
    </location>
</feature>
<comment type="caution">
    <text evidence="2">The sequence shown here is derived from an EMBL/GenBank/DDBJ whole genome shotgun (WGS) entry which is preliminary data.</text>
</comment>
<evidence type="ECO:0000313" key="2">
    <source>
        <dbReference type="EMBL" id="GAF73310.1"/>
    </source>
</evidence>
<reference evidence="2" key="1">
    <citation type="journal article" date="2014" name="Front. Microbiol.">
        <title>High frequency of phylogenetically diverse reductive dehalogenase-homologous genes in deep subseafloor sedimentary metagenomes.</title>
        <authorList>
            <person name="Kawai M."/>
            <person name="Futagami T."/>
            <person name="Toyoda A."/>
            <person name="Takaki Y."/>
            <person name="Nishi S."/>
            <person name="Hori S."/>
            <person name="Arai W."/>
            <person name="Tsubouchi T."/>
            <person name="Morono Y."/>
            <person name="Uchiyama I."/>
            <person name="Ito T."/>
            <person name="Fujiyama A."/>
            <person name="Inagaki F."/>
            <person name="Takami H."/>
        </authorList>
    </citation>
    <scope>NUCLEOTIDE SEQUENCE</scope>
    <source>
        <strain evidence="2">Expedition CK06-06</strain>
    </source>
</reference>
<feature type="non-terminal residue" evidence="2">
    <location>
        <position position="1"/>
    </location>
</feature>
<accession>X0TB57</accession>
<dbReference type="EMBL" id="BARS01008057">
    <property type="protein sequence ID" value="GAF73310.1"/>
    <property type="molecule type" value="Genomic_DNA"/>
</dbReference>
<organism evidence="2">
    <name type="scientific">marine sediment metagenome</name>
    <dbReference type="NCBI Taxonomy" id="412755"/>
    <lineage>
        <taxon>unclassified sequences</taxon>
        <taxon>metagenomes</taxon>
        <taxon>ecological metagenomes</taxon>
    </lineage>
</organism>
<protein>
    <submittedName>
        <fullName evidence="2">Uncharacterized protein</fullName>
    </submittedName>
</protein>
<proteinExistence type="predicted"/>
<feature type="compositionally biased region" description="Basic and acidic residues" evidence="1">
    <location>
        <begin position="90"/>
        <end position="103"/>
    </location>
</feature>
<dbReference type="AlphaFoldDB" id="X0TB57"/>